<dbReference type="GeneID" id="42800672"/>
<evidence type="ECO:0000313" key="3">
    <source>
        <dbReference type="EMBL" id="MBB5254106.1"/>
    </source>
</evidence>
<dbReference type="InterPro" id="IPR036390">
    <property type="entry name" value="WH_DNA-bd_sf"/>
</dbReference>
<evidence type="ECO:0000256" key="1">
    <source>
        <dbReference type="SAM" id="Phobius"/>
    </source>
</evidence>
<proteinExistence type="predicted"/>
<gene>
    <name evidence="3" type="ORF">HNQ62_001879</name>
</gene>
<dbReference type="InterPro" id="IPR005471">
    <property type="entry name" value="Tscrpt_reg_IclR_N"/>
</dbReference>
<evidence type="ECO:0000259" key="2">
    <source>
        <dbReference type="Pfam" id="PF09339"/>
    </source>
</evidence>
<dbReference type="GO" id="GO:0006355">
    <property type="term" value="P:regulation of DNA-templated transcription"/>
    <property type="evidence" value="ECO:0007669"/>
    <property type="project" value="InterPro"/>
</dbReference>
<evidence type="ECO:0000313" key="4">
    <source>
        <dbReference type="Proteomes" id="UP000582213"/>
    </source>
</evidence>
<sequence length="263" mass="29876">MIKFLLIIIIILISLALLTKGDSGIINIYYNGTVVAELHNVSEFNLIGDYAGGLKVIGAEYNLSNGHLFLKGNGTIYVYYRATLPKGVIQIQENNNFTISIYLPTNSTITYVTPQPYSFTAINGLYNITFVNVSKVILLYVEAPLPTQKSESTEYQLIILLLIADIVLISLIVYFFFRRRKEARKVELEEEENTELVTDVLDERDKLVLNALKDGSSTLAEIIRKTNLPKATAYRRLKKLVKLGYVEEVRERGKIRYVLKKKD</sequence>
<dbReference type="EMBL" id="JACHFY010000010">
    <property type="protein sequence ID" value="MBB5254106.1"/>
    <property type="molecule type" value="Genomic_DNA"/>
</dbReference>
<comment type="caution">
    <text evidence="3">The sequence shown here is derived from an EMBL/GenBank/DDBJ whole genome shotgun (WGS) entry which is preliminary data.</text>
</comment>
<keyword evidence="1" id="KW-0472">Membrane</keyword>
<dbReference type="InterPro" id="IPR036388">
    <property type="entry name" value="WH-like_DNA-bd_sf"/>
</dbReference>
<dbReference type="RefSeq" id="WP_231113737.1">
    <property type="nucleotide sequence ID" value="NZ_CP045484.1"/>
</dbReference>
<name>A0A7J9RUD2_SULOH</name>
<dbReference type="Pfam" id="PF09339">
    <property type="entry name" value="HTH_IclR"/>
    <property type="match status" value="1"/>
</dbReference>
<protein>
    <submittedName>
        <fullName evidence="3">Putative membrane protein</fullName>
    </submittedName>
</protein>
<organism evidence="3 4">
    <name type="scientific">Sulfurisphaera ohwakuensis</name>
    <dbReference type="NCBI Taxonomy" id="69656"/>
    <lineage>
        <taxon>Archaea</taxon>
        <taxon>Thermoproteota</taxon>
        <taxon>Thermoprotei</taxon>
        <taxon>Sulfolobales</taxon>
        <taxon>Sulfolobaceae</taxon>
        <taxon>Sulfurisphaera</taxon>
    </lineage>
</organism>
<dbReference type="SUPFAM" id="SSF46785">
    <property type="entry name" value="Winged helix' DNA-binding domain"/>
    <property type="match status" value="1"/>
</dbReference>
<dbReference type="InterPro" id="IPR011991">
    <property type="entry name" value="ArsR-like_HTH"/>
</dbReference>
<dbReference type="AlphaFoldDB" id="A0A7J9RUD2"/>
<feature type="transmembrane region" description="Helical" evidence="1">
    <location>
        <begin position="155"/>
        <end position="177"/>
    </location>
</feature>
<reference evidence="3 4" key="1">
    <citation type="submission" date="2020-08" db="EMBL/GenBank/DDBJ databases">
        <title>Genomic Encyclopedia of Type Strains, Phase IV (KMG-IV): sequencing the most valuable type-strain genomes for metagenomic binning, comparative biology and taxonomic classification.</title>
        <authorList>
            <person name="Goeker M."/>
        </authorList>
    </citation>
    <scope>NUCLEOTIDE SEQUENCE [LARGE SCALE GENOMIC DNA]</scope>
    <source>
        <strain evidence="3 4">DSM 12421</strain>
    </source>
</reference>
<dbReference type="GO" id="GO:0003677">
    <property type="term" value="F:DNA binding"/>
    <property type="evidence" value="ECO:0007669"/>
    <property type="project" value="InterPro"/>
</dbReference>
<dbReference type="CDD" id="cd00090">
    <property type="entry name" value="HTH_ARSR"/>
    <property type="match status" value="1"/>
</dbReference>
<keyword evidence="1" id="KW-0812">Transmembrane</keyword>
<dbReference type="Gene3D" id="1.10.10.10">
    <property type="entry name" value="Winged helix-like DNA-binding domain superfamily/Winged helix DNA-binding domain"/>
    <property type="match status" value="1"/>
</dbReference>
<accession>A0A7J9RUD2</accession>
<dbReference type="Proteomes" id="UP000582213">
    <property type="component" value="Unassembled WGS sequence"/>
</dbReference>
<keyword evidence="1" id="KW-1133">Transmembrane helix</keyword>
<feature type="domain" description="HTH iclR-type" evidence="2">
    <location>
        <begin position="208"/>
        <end position="248"/>
    </location>
</feature>